<dbReference type="PANTHER" id="PTHR13343:SF29">
    <property type="entry name" value="PYRIDOXAMINE 5'-PHOSPHATE OXIDASE FAMILY PROTEIN"/>
    <property type="match status" value="1"/>
</dbReference>
<evidence type="ECO:0000313" key="3">
    <source>
        <dbReference type="EMBL" id="CAD8769050.1"/>
    </source>
</evidence>
<dbReference type="Gene3D" id="2.30.110.10">
    <property type="entry name" value="Electron Transport, Fmn-binding Protein, Chain A"/>
    <property type="match status" value="1"/>
</dbReference>
<feature type="domain" description="CREG-like beta-barrel" evidence="2">
    <location>
        <begin position="124"/>
        <end position="271"/>
    </location>
</feature>
<dbReference type="InterPro" id="IPR055343">
    <property type="entry name" value="CREG_beta-barrel"/>
</dbReference>
<dbReference type="SUPFAM" id="SSF50475">
    <property type="entry name" value="FMN-binding split barrel"/>
    <property type="match status" value="1"/>
</dbReference>
<dbReference type="GO" id="GO:0005737">
    <property type="term" value="C:cytoplasm"/>
    <property type="evidence" value="ECO:0007669"/>
    <property type="project" value="UniProtKB-ARBA"/>
</dbReference>
<feature type="region of interest" description="Disordered" evidence="1">
    <location>
        <begin position="77"/>
        <end position="100"/>
    </location>
</feature>
<dbReference type="EMBL" id="HBFM01008507">
    <property type="protein sequence ID" value="CAD8769050.1"/>
    <property type="molecule type" value="Transcribed_RNA"/>
</dbReference>
<dbReference type="Pfam" id="PF13883">
    <property type="entry name" value="CREG_beta-barrel"/>
    <property type="match status" value="1"/>
</dbReference>
<feature type="compositionally biased region" description="Polar residues" evidence="1">
    <location>
        <begin position="88"/>
        <end position="100"/>
    </location>
</feature>
<evidence type="ECO:0000259" key="2">
    <source>
        <dbReference type="Pfam" id="PF13883"/>
    </source>
</evidence>
<organism evidence="3">
    <name type="scientific">Polytomella parva</name>
    <dbReference type="NCBI Taxonomy" id="51329"/>
    <lineage>
        <taxon>Eukaryota</taxon>
        <taxon>Viridiplantae</taxon>
        <taxon>Chlorophyta</taxon>
        <taxon>core chlorophytes</taxon>
        <taxon>Chlorophyceae</taxon>
        <taxon>CS clade</taxon>
        <taxon>Chlamydomonadales</taxon>
        <taxon>Chlamydomonadaceae</taxon>
        <taxon>Polytomella</taxon>
    </lineage>
</organism>
<evidence type="ECO:0000256" key="1">
    <source>
        <dbReference type="SAM" id="MobiDB-lite"/>
    </source>
</evidence>
<reference evidence="3" key="1">
    <citation type="submission" date="2021-01" db="EMBL/GenBank/DDBJ databases">
        <authorList>
            <person name="Corre E."/>
            <person name="Pelletier E."/>
            <person name="Niang G."/>
            <person name="Scheremetjew M."/>
            <person name="Finn R."/>
            <person name="Kale V."/>
            <person name="Holt S."/>
            <person name="Cochrane G."/>
            <person name="Meng A."/>
            <person name="Brown T."/>
            <person name="Cohen L."/>
        </authorList>
    </citation>
    <scope>NUCLEOTIDE SEQUENCE</scope>
    <source>
        <strain evidence="3">SAG 63-3</strain>
    </source>
</reference>
<accession>A0A7S0YCM5</accession>
<dbReference type="PANTHER" id="PTHR13343">
    <property type="entry name" value="CREG1 PROTEIN"/>
    <property type="match status" value="1"/>
</dbReference>
<protein>
    <recommendedName>
        <fullName evidence="2">CREG-like beta-barrel domain-containing protein</fullName>
    </recommendedName>
</protein>
<proteinExistence type="predicted"/>
<dbReference type="Gene3D" id="3.20.180.10">
    <property type="entry name" value="PNP-oxidase-like"/>
    <property type="match status" value="1"/>
</dbReference>
<name>A0A7S0YCM5_9CHLO</name>
<sequence>MLSHPHSLCIKSQCGIRRIVDTSSTMTIRPSIAMTQKVSSVRRHAKPDDKHPLPATLNIEFESKLKATDLEKIPLSQDTDKKARIPASGQSPLVKNGGLSRTISGGVKNATTKLDLPPPQVAVRNLVELARYGHLCTMMSQMHHRRAGYPFGTVVDFATDGAGYPIFMLSSLSIHARNVSENPKCSFVVQMPGWTNLANARVTIFGDVKKVSAEEQELACEIFSVKSSALPSQKQRWVTGNYVYYRMTRIVDIYFVGGFGTVQWISPKDYLSASPDAIVLDHPATTLQALNSRYSHSLCSLLKIGGRTAIEATFISVDATGADVRVKSETGELFVERVGFNRRVETINDALAVVGEAVETLSSGSTDVTA</sequence>
<dbReference type="InterPro" id="IPR037119">
    <property type="entry name" value="Haem_oxidase_HugZ-like_sf"/>
</dbReference>
<gene>
    <name evidence="3" type="ORF">PPAR00522_LOCUS5448</name>
</gene>
<dbReference type="AlphaFoldDB" id="A0A7S0YCM5"/>
<dbReference type="InterPro" id="IPR012349">
    <property type="entry name" value="Split_barrel_FMN-bd"/>
</dbReference>